<gene>
    <name evidence="3" type="ORF">RM530_14640</name>
</gene>
<dbReference type="CDD" id="cd13400">
    <property type="entry name" value="LT_IagB-like"/>
    <property type="match status" value="1"/>
</dbReference>
<keyword evidence="4" id="KW-1185">Reference proteome</keyword>
<dbReference type="SUPFAM" id="SSF53955">
    <property type="entry name" value="Lysozyme-like"/>
    <property type="match status" value="1"/>
</dbReference>
<evidence type="ECO:0000313" key="4">
    <source>
        <dbReference type="Proteomes" id="UP001254608"/>
    </source>
</evidence>
<organism evidence="3 4">
    <name type="scientific">Banduia mediterranea</name>
    <dbReference type="NCBI Taxonomy" id="3075609"/>
    <lineage>
        <taxon>Bacteria</taxon>
        <taxon>Pseudomonadati</taxon>
        <taxon>Pseudomonadota</taxon>
        <taxon>Gammaproteobacteria</taxon>
        <taxon>Nevskiales</taxon>
        <taxon>Algiphilaceae</taxon>
        <taxon>Banduia</taxon>
    </lineage>
</organism>
<protein>
    <submittedName>
        <fullName evidence="3">Lytic transglycosylase domain-containing protein</fullName>
    </submittedName>
</protein>
<reference evidence="3 4" key="1">
    <citation type="submission" date="2023-09" db="EMBL/GenBank/DDBJ databases">
        <authorList>
            <person name="Rey-Velasco X."/>
        </authorList>
    </citation>
    <scope>NUCLEOTIDE SEQUENCE [LARGE SCALE GENOMIC DNA]</scope>
    <source>
        <strain evidence="3 4">W345</strain>
    </source>
</reference>
<evidence type="ECO:0000256" key="1">
    <source>
        <dbReference type="SAM" id="MobiDB-lite"/>
    </source>
</evidence>
<dbReference type="InterPro" id="IPR023346">
    <property type="entry name" value="Lysozyme-like_dom_sf"/>
</dbReference>
<comment type="caution">
    <text evidence="3">The sequence shown here is derived from an EMBL/GenBank/DDBJ whole genome shotgun (WGS) entry which is preliminary data.</text>
</comment>
<dbReference type="Pfam" id="PF01464">
    <property type="entry name" value="SLT"/>
    <property type="match status" value="1"/>
</dbReference>
<proteinExistence type="predicted"/>
<dbReference type="Gene3D" id="1.10.530.10">
    <property type="match status" value="1"/>
</dbReference>
<evidence type="ECO:0000313" key="3">
    <source>
        <dbReference type="EMBL" id="MDT0498586.1"/>
    </source>
</evidence>
<name>A0ABU2WMN5_9GAMM</name>
<feature type="domain" description="Transglycosylase SLT" evidence="2">
    <location>
        <begin position="5"/>
        <end position="117"/>
    </location>
</feature>
<dbReference type="RefSeq" id="WP_311365996.1">
    <property type="nucleotide sequence ID" value="NZ_JAVRIC010000023.1"/>
</dbReference>
<evidence type="ECO:0000259" key="2">
    <source>
        <dbReference type="Pfam" id="PF01464"/>
    </source>
</evidence>
<accession>A0ABU2WMN5</accession>
<dbReference type="InterPro" id="IPR008258">
    <property type="entry name" value="Transglycosylase_SLT_dom_1"/>
</dbReference>
<dbReference type="EMBL" id="JAVRIC010000023">
    <property type="protein sequence ID" value="MDT0498586.1"/>
    <property type="molecule type" value="Genomic_DNA"/>
</dbReference>
<dbReference type="Proteomes" id="UP001254608">
    <property type="component" value="Unassembled WGS sequence"/>
</dbReference>
<feature type="region of interest" description="Disordered" evidence="1">
    <location>
        <begin position="110"/>
        <end position="134"/>
    </location>
</feature>
<sequence length="134" mass="14623">MWCHCLGAAAQHYGIAPELLIAIARTESSLDPLAVHLNPDGSWDIGLMQINSRWLPALREMGIAAESLYEPCTSIWVGAWVLAGNIHRLGYTWQAVGAYNAGTARSPSARERQEAYARRVARQLGPPAAPTRSE</sequence>